<dbReference type="RefSeq" id="XP_013421064.1">
    <property type="nucleotide sequence ID" value="XM_013565610.2"/>
</dbReference>
<feature type="region of interest" description="Disordered" evidence="1">
    <location>
        <begin position="93"/>
        <end position="129"/>
    </location>
</feature>
<gene>
    <name evidence="3" type="primary">LOC106181282</name>
</gene>
<reference evidence="3" key="1">
    <citation type="submission" date="2025-08" db="UniProtKB">
        <authorList>
            <consortium name="RefSeq"/>
        </authorList>
    </citation>
    <scope>IDENTIFICATION</scope>
    <source>
        <tissue evidence="3">Gonads</tissue>
    </source>
</reference>
<dbReference type="Proteomes" id="UP000085678">
    <property type="component" value="Unplaced"/>
</dbReference>
<evidence type="ECO:0000313" key="2">
    <source>
        <dbReference type="Proteomes" id="UP000085678"/>
    </source>
</evidence>
<keyword evidence="2" id="KW-1185">Reference proteome</keyword>
<dbReference type="KEGG" id="lak:106181282"/>
<protein>
    <submittedName>
        <fullName evidence="3">Uncharacterized protein LOC106181282</fullName>
    </submittedName>
</protein>
<organism evidence="2 3">
    <name type="scientific">Lingula anatina</name>
    <name type="common">Brachiopod</name>
    <name type="synonym">Lingula unguis</name>
    <dbReference type="NCBI Taxonomy" id="7574"/>
    <lineage>
        <taxon>Eukaryota</taxon>
        <taxon>Metazoa</taxon>
        <taxon>Spiralia</taxon>
        <taxon>Lophotrochozoa</taxon>
        <taxon>Brachiopoda</taxon>
        <taxon>Linguliformea</taxon>
        <taxon>Lingulata</taxon>
        <taxon>Lingulida</taxon>
        <taxon>Linguloidea</taxon>
        <taxon>Lingulidae</taxon>
        <taxon>Lingula</taxon>
    </lineage>
</organism>
<name>A0A1S3H4Q2_LINAN</name>
<accession>A0A1S3H4Q2</accession>
<dbReference type="InParanoid" id="A0A1S3H4Q2"/>
<evidence type="ECO:0000313" key="3">
    <source>
        <dbReference type="RefSeq" id="XP_013421064.1"/>
    </source>
</evidence>
<proteinExistence type="predicted"/>
<dbReference type="GeneID" id="106181282"/>
<dbReference type="AlphaFoldDB" id="A0A1S3H4Q2"/>
<sequence length="129" mass="14637">MTLKQRVAAEHLLLQLRKSQKIQLKASKREQRLHEKAIAKVMAGNPTKAEKLEKRSERWAAKRMEAQKSEREYLDRMMQQNRDRDWSEVLCSVPSEKCGPPSGADVVEAPSGPSSLGNPPAYSHQDTQL</sequence>
<evidence type="ECO:0000256" key="1">
    <source>
        <dbReference type="SAM" id="MobiDB-lite"/>
    </source>
</evidence>